<dbReference type="InterPro" id="IPR008266">
    <property type="entry name" value="Tyr_kinase_AS"/>
</dbReference>
<reference evidence="4" key="1">
    <citation type="submission" date="2017-02" db="UniProtKB">
        <authorList>
            <consortium name="WormBaseParasite"/>
        </authorList>
    </citation>
    <scope>IDENTIFICATION</scope>
</reference>
<name>A0A0M3J6U4_ANISI</name>
<dbReference type="InterPro" id="IPR050198">
    <property type="entry name" value="Non-receptor_tyrosine_kinases"/>
</dbReference>
<dbReference type="SUPFAM" id="SSF56112">
    <property type="entry name" value="Protein kinase-like (PK-like)"/>
    <property type="match status" value="1"/>
</dbReference>
<dbReference type="GO" id="GO:0005524">
    <property type="term" value="F:ATP binding"/>
    <property type="evidence" value="ECO:0007669"/>
    <property type="project" value="UniProtKB-KW"/>
</dbReference>
<dbReference type="InterPro" id="IPR000719">
    <property type="entry name" value="Prot_kinase_dom"/>
</dbReference>
<dbReference type="PROSITE" id="PS00109">
    <property type="entry name" value="PROTEIN_KINASE_TYR"/>
    <property type="match status" value="1"/>
</dbReference>
<evidence type="ECO:0000259" key="3">
    <source>
        <dbReference type="PROSITE" id="PS50011"/>
    </source>
</evidence>
<dbReference type="PANTHER" id="PTHR24418">
    <property type="entry name" value="TYROSINE-PROTEIN KINASE"/>
    <property type="match status" value="1"/>
</dbReference>
<evidence type="ECO:0000256" key="1">
    <source>
        <dbReference type="ARBA" id="ARBA00022741"/>
    </source>
</evidence>
<dbReference type="InterPro" id="IPR011009">
    <property type="entry name" value="Kinase-like_dom_sf"/>
</dbReference>
<dbReference type="Pfam" id="PF07714">
    <property type="entry name" value="PK_Tyr_Ser-Thr"/>
    <property type="match status" value="1"/>
</dbReference>
<keyword evidence="1" id="KW-0547">Nucleotide-binding</keyword>
<evidence type="ECO:0000313" key="4">
    <source>
        <dbReference type="WBParaSite" id="ASIM_0000328501-mRNA-1"/>
    </source>
</evidence>
<protein>
    <submittedName>
        <fullName evidence="4">Tyrosine-protein kinase Fps85D (inferred by orthology to a D. melanogaster protein)</fullName>
    </submittedName>
</protein>
<evidence type="ECO:0000256" key="2">
    <source>
        <dbReference type="ARBA" id="ARBA00022840"/>
    </source>
</evidence>
<dbReference type="InterPro" id="IPR001245">
    <property type="entry name" value="Ser-Thr/Tyr_kinase_cat_dom"/>
</dbReference>
<accession>A0A0M3J6U4</accession>
<dbReference type="CDD" id="cd00192">
    <property type="entry name" value="PTKc"/>
    <property type="match status" value="1"/>
</dbReference>
<dbReference type="InterPro" id="IPR020635">
    <property type="entry name" value="Tyr_kinase_cat_dom"/>
</dbReference>
<dbReference type="Gene3D" id="1.10.510.10">
    <property type="entry name" value="Transferase(Phosphotransferase) domain 1"/>
    <property type="match status" value="1"/>
</dbReference>
<dbReference type="WBParaSite" id="ASIM_0000328501-mRNA-1">
    <property type="protein sequence ID" value="ASIM_0000328501-mRNA-1"/>
    <property type="gene ID" value="ASIM_0000328501"/>
</dbReference>
<dbReference type="AlphaFoldDB" id="A0A0M3J6U4"/>
<dbReference type="PROSITE" id="PS50011">
    <property type="entry name" value="PROTEIN_KINASE_DOM"/>
    <property type="match status" value="1"/>
</dbReference>
<organism evidence="4">
    <name type="scientific">Anisakis simplex</name>
    <name type="common">Herring worm</name>
    <dbReference type="NCBI Taxonomy" id="6269"/>
    <lineage>
        <taxon>Eukaryota</taxon>
        <taxon>Metazoa</taxon>
        <taxon>Ecdysozoa</taxon>
        <taxon>Nematoda</taxon>
        <taxon>Chromadorea</taxon>
        <taxon>Rhabditida</taxon>
        <taxon>Spirurina</taxon>
        <taxon>Ascaridomorpha</taxon>
        <taxon>Ascaridoidea</taxon>
        <taxon>Anisakidae</taxon>
        <taxon>Anisakis</taxon>
        <taxon>Anisakis simplex complex</taxon>
    </lineage>
</organism>
<dbReference type="PRINTS" id="PR00109">
    <property type="entry name" value="TYRKINASE"/>
</dbReference>
<sequence>LLLKAKTDNLTKDKVKDMMKEARLMRHYDHPNIVKMYGVAVEQEPLMIVMEFITGGALDEFLRKKGNDVKYHEKLASMCSGASWGIEYLHYMQCIHRDIAARNCLYTTDKTVKISDFGLSRKGNTYQLTSAKKLPIRWLSPETLSSGLYTQKSDVYSFGIMVWEIFTNGKEPYEDMANIEVQEKVGVKIVLVDCLKYVEI</sequence>
<feature type="domain" description="Protein kinase" evidence="3">
    <location>
        <begin position="1"/>
        <end position="200"/>
    </location>
</feature>
<dbReference type="GO" id="GO:0004713">
    <property type="term" value="F:protein tyrosine kinase activity"/>
    <property type="evidence" value="ECO:0007669"/>
    <property type="project" value="InterPro"/>
</dbReference>
<proteinExistence type="predicted"/>
<keyword evidence="2" id="KW-0067">ATP-binding</keyword>
<dbReference type="SMART" id="SM00219">
    <property type="entry name" value="TyrKc"/>
    <property type="match status" value="1"/>
</dbReference>